<dbReference type="EMBL" id="BEYU01000036">
    <property type="protein sequence ID" value="GBG27840.1"/>
    <property type="molecule type" value="Genomic_DNA"/>
</dbReference>
<feature type="region of interest" description="Disordered" evidence="1">
    <location>
        <begin position="1"/>
        <end position="92"/>
    </location>
</feature>
<evidence type="ECO:0000313" key="4">
    <source>
        <dbReference type="Proteomes" id="UP000241890"/>
    </source>
</evidence>
<dbReference type="InterPro" id="IPR000253">
    <property type="entry name" value="FHA_dom"/>
</dbReference>
<dbReference type="Proteomes" id="UP000241890">
    <property type="component" value="Unassembled WGS sequence"/>
</dbReference>
<dbReference type="SUPFAM" id="SSF49879">
    <property type="entry name" value="SMAD/FHA domain"/>
    <property type="match status" value="1"/>
</dbReference>
<feature type="compositionally biased region" description="Polar residues" evidence="1">
    <location>
        <begin position="1"/>
        <end position="15"/>
    </location>
</feature>
<name>A0A2R5G9Y0_9STRA</name>
<dbReference type="OrthoDB" id="444265at2759"/>
<feature type="compositionally biased region" description="Polar residues" evidence="1">
    <location>
        <begin position="31"/>
        <end position="42"/>
    </location>
</feature>
<dbReference type="SMART" id="SM00240">
    <property type="entry name" value="FHA"/>
    <property type="match status" value="1"/>
</dbReference>
<evidence type="ECO:0000256" key="1">
    <source>
        <dbReference type="SAM" id="MobiDB-lite"/>
    </source>
</evidence>
<protein>
    <submittedName>
        <fullName evidence="3">Smad nuclear-interacting protein 1</fullName>
    </submittedName>
</protein>
<dbReference type="InParanoid" id="A0A2R5G9Y0"/>
<dbReference type="InterPro" id="IPR050923">
    <property type="entry name" value="Cell_Proc_Reg/RNA_Proc"/>
</dbReference>
<evidence type="ECO:0000259" key="2">
    <source>
        <dbReference type="PROSITE" id="PS50006"/>
    </source>
</evidence>
<organism evidence="3 4">
    <name type="scientific">Hondaea fermentalgiana</name>
    <dbReference type="NCBI Taxonomy" id="2315210"/>
    <lineage>
        <taxon>Eukaryota</taxon>
        <taxon>Sar</taxon>
        <taxon>Stramenopiles</taxon>
        <taxon>Bigyra</taxon>
        <taxon>Labyrinthulomycetes</taxon>
        <taxon>Thraustochytrida</taxon>
        <taxon>Thraustochytriidae</taxon>
        <taxon>Hondaea</taxon>
    </lineage>
</organism>
<evidence type="ECO:0000313" key="3">
    <source>
        <dbReference type="EMBL" id="GBG27840.1"/>
    </source>
</evidence>
<feature type="compositionally biased region" description="Basic and acidic residues" evidence="1">
    <location>
        <begin position="45"/>
        <end position="58"/>
    </location>
</feature>
<dbReference type="PANTHER" id="PTHR23308">
    <property type="entry name" value="NUCLEAR INHIBITOR OF PROTEIN PHOSPHATASE-1"/>
    <property type="match status" value="1"/>
</dbReference>
<comment type="caution">
    <text evidence="3">The sequence shown here is derived from an EMBL/GenBank/DDBJ whole genome shotgun (WGS) entry which is preliminary data.</text>
</comment>
<dbReference type="InterPro" id="IPR008984">
    <property type="entry name" value="SMAD_FHA_dom_sf"/>
</dbReference>
<reference evidence="3 4" key="1">
    <citation type="submission" date="2017-12" db="EMBL/GenBank/DDBJ databases">
        <title>Sequencing, de novo assembly and annotation of complete genome of a new Thraustochytrid species, strain FCC1311.</title>
        <authorList>
            <person name="Sedici K."/>
            <person name="Godart F."/>
            <person name="Aiese Cigliano R."/>
            <person name="Sanseverino W."/>
            <person name="Barakat M."/>
            <person name="Ortet P."/>
            <person name="Marechal E."/>
            <person name="Cagnac O."/>
            <person name="Amato A."/>
        </authorList>
    </citation>
    <scope>NUCLEOTIDE SEQUENCE [LARGE SCALE GENOMIC DNA]</scope>
</reference>
<dbReference type="Gene3D" id="2.60.200.20">
    <property type="match status" value="1"/>
</dbReference>
<gene>
    <name evidence="3" type="ORF">FCC1311_040632</name>
</gene>
<keyword evidence="4" id="KW-1185">Reference proteome</keyword>
<dbReference type="PROSITE" id="PS50006">
    <property type="entry name" value="FHA_DOMAIN"/>
    <property type="match status" value="1"/>
</dbReference>
<proteinExistence type="predicted"/>
<dbReference type="Pfam" id="PF00498">
    <property type="entry name" value="FHA"/>
    <property type="match status" value="1"/>
</dbReference>
<accession>A0A2R5G9Y0</accession>
<feature type="domain" description="FHA" evidence="2">
    <location>
        <begin position="186"/>
        <end position="252"/>
    </location>
</feature>
<dbReference type="AlphaFoldDB" id="A0A2R5G9Y0"/>
<sequence>MASTSQESSEKNSAGQEPRTLAAEAAASWERPSTSGAGQRSRFSSRHERPSQHTDREGKRRARSSGPDHESKRQRRKRYAAEDAAQDAAFSGERVWGKAENKTVKLDAYGAPKRELAPGEEKEKANFGLSGALGKDERTGRMYKGVLMKWTEPADAVTPPGPGWRLFVFRKKEAVDTVLLHGQSAHLVGRDERVADIHTKNSSCSKQHAVIQFRIKTVQPPPGSLDPPRHFVRPYIIDLGSSNGTRLNGERLEPSRYYELLEKDILRFAKSSREYVVMFDEKAAELEKAAI</sequence>